<dbReference type="Gene3D" id="3.30.360.20">
    <property type="entry name" value="RNA 3'-terminal phosphate cyclase, insert domain"/>
    <property type="match status" value="1"/>
</dbReference>
<evidence type="ECO:0000256" key="3">
    <source>
        <dbReference type="ARBA" id="ARBA00022741"/>
    </source>
</evidence>
<evidence type="ECO:0000256" key="4">
    <source>
        <dbReference type="ARBA" id="ARBA00024481"/>
    </source>
</evidence>
<comment type="similarity">
    <text evidence="1 5">Belongs to the RNA 3'-terminal cyclase family. Type 1 subfamily.</text>
</comment>
<dbReference type="InterPro" id="IPR036553">
    <property type="entry name" value="RPTC_insert"/>
</dbReference>
<protein>
    <recommendedName>
        <fullName evidence="5 6">RNA 3'-terminal phosphate cyclase</fullName>
        <shortName evidence="5">RNA cyclase</shortName>
        <shortName evidence="5">RNA-3'-phosphate cyclase</shortName>
        <ecNumber evidence="5 6">6.5.1.4</ecNumber>
    </recommendedName>
</protein>
<feature type="binding site" evidence="5">
    <location>
        <position position="108"/>
    </location>
    <ligand>
        <name>ATP</name>
        <dbReference type="ChEBI" id="CHEBI:30616"/>
    </ligand>
</feature>
<evidence type="ECO:0000313" key="10">
    <source>
        <dbReference type="Proteomes" id="UP000318017"/>
    </source>
</evidence>
<dbReference type="GO" id="GO:0006396">
    <property type="term" value="P:RNA processing"/>
    <property type="evidence" value="ECO:0007669"/>
    <property type="project" value="UniProtKB-UniRule"/>
</dbReference>
<dbReference type="HAMAP" id="MF_00200">
    <property type="entry name" value="RTC"/>
    <property type="match status" value="1"/>
</dbReference>
<evidence type="ECO:0000259" key="8">
    <source>
        <dbReference type="Pfam" id="PF05189"/>
    </source>
</evidence>
<proteinExistence type="inferred from homology"/>
<dbReference type="AlphaFoldDB" id="A0A518G2H6"/>
<dbReference type="EMBL" id="CP036298">
    <property type="protein sequence ID" value="QDV22749.1"/>
    <property type="molecule type" value="Genomic_DNA"/>
</dbReference>
<dbReference type="NCBIfam" id="TIGR03399">
    <property type="entry name" value="RNA_3prim_cycl"/>
    <property type="match status" value="1"/>
</dbReference>
<dbReference type="PIRSF" id="PIRSF005378">
    <property type="entry name" value="RNA3'_term_phos_cycl_euk"/>
    <property type="match status" value="1"/>
</dbReference>
<dbReference type="GO" id="GO:0005524">
    <property type="term" value="F:ATP binding"/>
    <property type="evidence" value="ECO:0007669"/>
    <property type="project" value="UniProtKB-KW"/>
</dbReference>
<dbReference type="GO" id="GO:0005737">
    <property type="term" value="C:cytoplasm"/>
    <property type="evidence" value="ECO:0007669"/>
    <property type="project" value="UniProtKB-SubCell"/>
</dbReference>
<dbReference type="InterPro" id="IPR037136">
    <property type="entry name" value="RNA3'_phos_cyclase_dom_sf"/>
</dbReference>
<evidence type="ECO:0000256" key="2">
    <source>
        <dbReference type="ARBA" id="ARBA00022598"/>
    </source>
</evidence>
<dbReference type="Gene3D" id="3.65.10.20">
    <property type="entry name" value="RNA 3'-terminal phosphate cyclase domain"/>
    <property type="match status" value="1"/>
</dbReference>
<comment type="function">
    <text evidence="5">Catalyzes the conversion of 3'-phosphate to a 2',3'-cyclic phosphodiester at the end of RNA. The mechanism of action of the enzyme occurs in 3 steps: (A) adenylation of the enzyme by ATP; (B) transfer of adenylate to an RNA-N3'P to produce RNA-N3'PP5'A; (C) and attack of the adjacent 2'-hydroxyl on the 3'-phosphorus in the diester linkage to produce the cyclic end product. The biological role of this enzyme is unknown but it is likely to function in some aspects of cellular RNA processing.</text>
</comment>
<dbReference type="EC" id="6.5.1.4" evidence="5 6"/>
<dbReference type="KEGG" id="ahel:Q31a_10350"/>
<dbReference type="PANTHER" id="PTHR11096">
    <property type="entry name" value="RNA 3' TERMINAL PHOSPHATE CYCLASE"/>
    <property type="match status" value="1"/>
</dbReference>
<comment type="subcellular location">
    <subcellularLocation>
        <location evidence="5">Cytoplasm</location>
    </subcellularLocation>
</comment>
<feature type="domain" description="RNA 3'-terminal phosphate cyclase insert" evidence="8">
    <location>
        <begin position="189"/>
        <end position="277"/>
    </location>
</feature>
<dbReference type="NCBIfam" id="NF003246">
    <property type="entry name" value="PRK04204.1-2"/>
    <property type="match status" value="1"/>
</dbReference>
<dbReference type="SUPFAM" id="SSF55205">
    <property type="entry name" value="EPT/RTPC-like"/>
    <property type="match status" value="1"/>
</dbReference>
<dbReference type="InterPro" id="IPR023797">
    <property type="entry name" value="RNA3'_phos_cyclase_dom"/>
</dbReference>
<dbReference type="InterPro" id="IPR017770">
    <property type="entry name" value="RNA3'_term_phos_cyc_type_1"/>
</dbReference>
<name>A0A518G2H6_9BACT</name>
<gene>
    <name evidence="5 9" type="primary">rtcA</name>
    <name evidence="9" type="ORF">Q31a_10350</name>
</gene>
<feature type="active site" description="Tele-AMP-histidine intermediate" evidence="5">
    <location>
        <position position="320"/>
    </location>
</feature>
<keyword evidence="5" id="KW-0067">ATP-binding</keyword>
<sequence length="354" mass="38603">MIEPRCDELLEIDGATGEGGGQIVRTSLGLSMVTGRPVRIENIRARRNKPGLMRQHLTALLAAQEICSARVEGAEVESTTVHFQPGEPRGGDYEYHVGSAGSATLVLQTILPALLTVASPSRLTLSGGTHNPWAPPFDFLDKSFLPLVSRLGPQVSAELKRFGFYPAGGGVLEIAIDPAERLQPFDLLERGSQTTHMVQAVVSDLPAEIGRRELSIAVRRLGWEEHDGELVHREQGDGPGNVLMIQAEFEQLNCVFTAFGRVGVSGEQVARDVVKQYRRYEKFGAVVDEHLCDQWMLLLGLAVASSGTSAAFLTSPLSRHSQTQRELIERFLPVEFQTAPQGAASCVTCRRLPE</sequence>
<evidence type="ECO:0000256" key="6">
    <source>
        <dbReference type="NCBIfam" id="TIGR03399"/>
    </source>
</evidence>
<accession>A0A518G2H6</accession>
<evidence type="ECO:0000259" key="7">
    <source>
        <dbReference type="Pfam" id="PF01137"/>
    </source>
</evidence>
<dbReference type="RefSeq" id="WP_197356214.1">
    <property type="nucleotide sequence ID" value="NZ_CP036298.1"/>
</dbReference>
<dbReference type="Pfam" id="PF01137">
    <property type="entry name" value="RTC"/>
    <property type="match status" value="1"/>
</dbReference>
<dbReference type="InterPro" id="IPR000228">
    <property type="entry name" value="RNA3'_term_phos_cyc"/>
</dbReference>
<feature type="binding site" evidence="5">
    <location>
        <begin position="290"/>
        <end position="294"/>
    </location>
    <ligand>
        <name>ATP</name>
        <dbReference type="ChEBI" id="CHEBI:30616"/>
    </ligand>
</feature>
<evidence type="ECO:0000256" key="1">
    <source>
        <dbReference type="ARBA" id="ARBA00009206"/>
    </source>
</evidence>
<keyword evidence="5" id="KW-0963">Cytoplasm</keyword>
<feature type="domain" description="RNA 3'-terminal phosphate cyclase" evidence="7">
    <location>
        <begin position="17"/>
        <end position="337"/>
    </location>
</feature>
<dbReference type="InterPro" id="IPR013791">
    <property type="entry name" value="RNA3'-term_phos_cycl_insert"/>
</dbReference>
<dbReference type="Proteomes" id="UP000318017">
    <property type="component" value="Chromosome"/>
</dbReference>
<evidence type="ECO:0000313" key="9">
    <source>
        <dbReference type="EMBL" id="QDV22749.1"/>
    </source>
</evidence>
<keyword evidence="3 5" id="KW-0547">Nucleotide-binding</keyword>
<dbReference type="GO" id="GO:0003963">
    <property type="term" value="F:RNA-3'-phosphate cyclase activity"/>
    <property type="evidence" value="ECO:0007669"/>
    <property type="project" value="UniProtKB-UniRule"/>
</dbReference>
<reference evidence="9 10" key="1">
    <citation type="submission" date="2019-02" db="EMBL/GenBank/DDBJ databases">
        <title>Deep-cultivation of Planctomycetes and their phenomic and genomic characterization uncovers novel biology.</title>
        <authorList>
            <person name="Wiegand S."/>
            <person name="Jogler M."/>
            <person name="Boedeker C."/>
            <person name="Pinto D."/>
            <person name="Vollmers J."/>
            <person name="Rivas-Marin E."/>
            <person name="Kohn T."/>
            <person name="Peeters S.H."/>
            <person name="Heuer A."/>
            <person name="Rast P."/>
            <person name="Oberbeckmann S."/>
            <person name="Bunk B."/>
            <person name="Jeske O."/>
            <person name="Meyerdierks A."/>
            <person name="Storesund J.E."/>
            <person name="Kallscheuer N."/>
            <person name="Luecker S."/>
            <person name="Lage O.M."/>
            <person name="Pohl T."/>
            <person name="Merkel B.J."/>
            <person name="Hornburger P."/>
            <person name="Mueller R.-W."/>
            <person name="Bruemmer F."/>
            <person name="Labrenz M."/>
            <person name="Spormann A.M."/>
            <person name="Op den Camp H."/>
            <person name="Overmann J."/>
            <person name="Amann R."/>
            <person name="Jetten M.S.M."/>
            <person name="Mascher T."/>
            <person name="Medema M.H."/>
            <person name="Devos D.P."/>
            <person name="Kaster A.-K."/>
            <person name="Ovreas L."/>
            <person name="Rohde M."/>
            <person name="Galperin M.Y."/>
            <person name="Jogler C."/>
        </authorList>
    </citation>
    <scope>NUCLEOTIDE SEQUENCE [LARGE SCALE GENOMIC DNA]</scope>
    <source>
        <strain evidence="9 10">Q31a</strain>
    </source>
</reference>
<keyword evidence="2 5" id="KW-0436">Ligase</keyword>
<dbReference type="InterPro" id="IPR013792">
    <property type="entry name" value="RNA3'P_cycl/enolpyr_Trfase_a/b"/>
</dbReference>
<organism evidence="9 10">
    <name type="scientific">Aureliella helgolandensis</name>
    <dbReference type="NCBI Taxonomy" id="2527968"/>
    <lineage>
        <taxon>Bacteria</taxon>
        <taxon>Pseudomonadati</taxon>
        <taxon>Planctomycetota</taxon>
        <taxon>Planctomycetia</taxon>
        <taxon>Pirellulales</taxon>
        <taxon>Pirellulaceae</taxon>
        <taxon>Aureliella</taxon>
    </lineage>
</organism>
<keyword evidence="10" id="KW-1185">Reference proteome</keyword>
<dbReference type="Pfam" id="PF05189">
    <property type="entry name" value="RTC_insert"/>
    <property type="match status" value="1"/>
</dbReference>
<dbReference type="PANTHER" id="PTHR11096:SF0">
    <property type="entry name" value="RNA 3'-TERMINAL PHOSPHATE CYCLASE"/>
    <property type="match status" value="1"/>
</dbReference>
<comment type="catalytic activity">
    <reaction evidence="4 5">
        <text>a 3'-end 3'-phospho-ribonucleotide-RNA + ATP = a 3'-end 2',3'-cyclophospho-ribonucleotide-RNA + AMP + diphosphate</text>
        <dbReference type="Rhea" id="RHEA:23976"/>
        <dbReference type="Rhea" id="RHEA-COMP:10463"/>
        <dbReference type="Rhea" id="RHEA-COMP:10464"/>
        <dbReference type="ChEBI" id="CHEBI:30616"/>
        <dbReference type="ChEBI" id="CHEBI:33019"/>
        <dbReference type="ChEBI" id="CHEBI:83062"/>
        <dbReference type="ChEBI" id="CHEBI:83064"/>
        <dbReference type="ChEBI" id="CHEBI:456215"/>
        <dbReference type="EC" id="6.5.1.4"/>
    </reaction>
</comment>
<dbReference type="SUPFAM" id="SSF52913">
    <property type="entry name" value="RNA 3'-terminal phosphate cyclase, RPTC, insert domain"/>
    <property type="match status" value="1"/>
</dbReference>
<evidence type="ECO:0000256" key="5">
    <source>
        <dbReference type="HAMAP-Rule" id="MF_00200"/>
    </source>
</evidence>